<evidence type="ECO:0000256" key="6">
    <source>
        <dbReference type="ARBA" id="ARBA00023077"/>
    </source>
</evidence>
<dbReference type="InterPro" id="IPR036942">
    <property type="entry name" value="Beta-barrel_TonB_sf"/>
</dbReference>
<dbReference type="Proteomes" id="UP000184368">
    <property type="component" value="Unassembled WGS sequence"/>
</dbReference>
<keyword evidence="9 10" id="KW-0998">Cell outer membrane</keyword>
<dbReference type="PANTHER" id="PTHR30069">
    <property type="entry name" value="TONB-DEPENDENT OUTER MEMBRANE RECEPTOR"/>
    <property type="match status" value="1"/>
</dbReference>
<dbReference type="Pfam" id="PF13715">
    <property type="entry name" value="CarbopepD_reg_2"/>
    <property type="match status" value="1"/>
</dbReference>
<dbReference type="GO" id="GO:0044718">
    <property type="term" value="P:siderophore transmembrane transport"/>
    <property type="evidence" value="ECO:0007669"/>
    <property type="project" value="TreeGrafter"/>
</dbReference>
<name>A0A1M5ABW3_9BACT</name>
<evidence type="ECO:0000256" key="3">
    <source>
        <dbReference type="ARBA" id="ARBA00022452"/>
    </source>
</evidence>
<feature type="chain" id="PRO_5013200300" evidence="12">
    <location>
        <begin position="20"/>
        <end position="718"/>
    </location>
</feature>
<keyword evidence="5 12" id="KW-0732">Signal</keyword>
<evidence type="ECO:0000256" key="1">
    <source>
        <dbReference type="ARBA" id="ARBA00004571"/>
    </source>
</evidence>
<evidence type="ECO:0000259" key="14">
    <source>
        <dbReference type="Pfam" id="PF07715"/>
    </source>
</evidence>
<dbReference type="Pfam" id="PF07715">
    <property type="entry name" value="Plug"/>
    <property type="match status" value="1"/>
</dbReference>
<keyword evidence="8" id="KW-0675">Receptor</keyword>
<dbReference type="OrthoDB" id="1109239at2"/>
<dbReference type="Pfam" id="PF00593">
    <property type="entry name" value="TonB_dep_Rec_b-barrel"/>
    <property type="match status" value="1"/>
</dbReference>
<dbReference type="InterPro" id="IPR012910">
    <property type="entry name" value="Plug_dom"/>
</dbReference>
<dbReference type="PANTHER" id="PTHR30069:SF29">
    <property type="entry name" value="HEMOGLOBIN AND HEMOGLOBIN-HAPTOGLOBIN-BINDING PROTEIN 1-RELATED"/>
    <property type="match status" value="1"/>
</dbReference>
<dbReference type="InterPro" id="IPR037066">
    <property type="entry name" value="Plug_dom_sf"/>
</dbReference>
<reference evidence="15 16" key="1">
    <citation type="submission" date="2016-11" db="EMBL/GenBank/DDBJ databases">
        <authorList>
            <person name="Jaros S."/>
            <person name="Januszkiewicz K."/>
            <person name="Wedrychowicz H."/>
        </authorList>
    </citation>
    <scope>NUCLEOTIDE SEQUENCE [LARGE SCALE GENOMIC DNA]</scope>
    <source>
        <strain evidence="15 16">DSM 26897</strain>
    </source>
</reference>
<organism evidence="15 16">
    <name type="scientific">Cnuella takakiae</name>
    <dbReference type="NCBI Taxonomy" id="1302690"/>
    <lineage>
        <taxon>Bacteria</taxon>
        <taxon>Pseudomonadati</taxon>
        <taxon>Bacteroidota</taxon>
        <taxon>Chitinophagia</taxon>
        <taxon>Chitinophagales</taxon>
        <taxon>Chitinophagaceae</taxon>
        <taxon>Cnuella</taxon>
    </lineage>
</organism>
<dbReference type="STRING" id="1302690.BUE76_09000"/>
<feature type="signal peptide" evidence="12">
    <location>
        <begin position="1"/>
        <end position="19"/>
    </location>
</feature>
<gene>
    <name evidence="15" type="ORF">SAMN05444008_106202</name>
</gene>
<evidence type="ECO:0000256" key="4">
    <source>
        <dbReference type="ARBA" id="ARBA00022692"/>
    </source>
</evidence>
<dbReference type="InterPro" id="IPR039426">
    <property type="entry name" value="TonB-dep_rcpt-like"/>
</dbReference>
<keyword evidence="2 10" id="KW-0813">Transport</keyword>
<dbReference type="Gene3D" id="2.170.130.10">
    <property type="entry name" value="TonB-dependent receptor, plug domain"/>
    <property type="match status" value="1"/>
</dbReference>
<keyword evidence="16" id="KW-1185">Reference proteome</keyword>
<dbReference type="Gene3D" id="2.60.40.1120">
    <property type="entry name" value="Carboxypeptidase-like, regulatory domain"/>
    <property type="match status" value="1"/>
</dbReference>
<comment type="similarity">
    <text evidence="10 11">Belongs to the TonB-dependent receptor family.</text>
</comment>
<evidence type="ECO:0000256" key="5">
    <source>
        <dbReference type="ARBA" id="ARBA00022729"/>
    </source>
</evidence>
<dbReference type="InterPro" id="IPR000531">
    <property type="entry name" value="Beta-barrel_TonB"/>
</dbReference>
<evidence type="ECO:0000256" key="7">
    <source>
        <dbReference type="ARBA" id="ARBA00023136"/>
    </source>
</evidence>
<dbReference type="SUPFAM" id="SSF49464">
    <property type="entry name" value="Carboxypeptidase regulatory domain-like"/>
    <property type="match status" value="1"/>
</dbReference>
<accession>A0A1M5ABW3</accession>
<proteinExistence type="inferred from homology"/>
<evidence type="ECO:0000256" key="8">
    <source>
        <dbReference type="ARBA" id="ARBA00023170"/>
    </source>
</evidence>
<dbReference type="EMBL" id="FQUO01000006">
    <property type="protein sequence ID" value="SHF27788.1"/>
    <property type="molecule type" value="Genomic_DNA"/>
</dbReference>
<feature type="domain" description="TonB-dependent receptor-like beta-barrel" evidence="13">
    <location>
        <begin position="305"/>
        <end position="676"/>
    </location>
</feature>
<dbReference type="RefSeq" id="WP_073042498.1">
    <property type="nucleotide sequence ID" value="NZ_FQUO01000006.1"/>
</dbReference>
<dbReference type="SUPFAM" id="SSF56935">
    <property type="entry name" value="Porins"/>
    <property type="match status" value="1"/>
</dbReference>
<evidence type="ECO:0000313" key="15">
    <source>
        <dbReference type="EMBL" id="SHF27788.1"/>
    </source>
</evidence>
<dbReference type="PROSITE" id="PS52016">
    <property type="entry name" value="TONB_DEPENDENT_REC_3"/>
    <property type="match status" value="1"/>
</dbReference>
<evidence type="ECO:0000256" key="10">
    <source>
        <dbReference type="PROSITE-ProRule" id="PRU01360"/>
    </source>
</evidence>
<dbReference type="InterPro" id="IPR008969">
    <property type="entry name" value="CarboxyPept-like_regulatory"/>
</dbReference>
<evidence type="ECO:0000256" key="9">
    <source>
        <dbReference type="ARBA" id="ARBA00023237"/>
    </source>
</evidence>
<dbReference type="AlphaFoldDB" id="A0A1M5ABW3"/>
<evidence type="ECO:0000259" key="13">
    <source>
        <dbReference type="Pfam" id="PF00593"/>
    </source>
</evidence>
<evidence type="ECO:0000256" key="2">
    <source>
        <dbReference type="ARBA" id="ARBA00022448"/>
    </source>
</evidence>
<keyword evidence="3 10" id="KW-1134">Transmembrane beta strand</keyword>
<dbReference type="GO" id="GO:0009279">
    <property type="term" value="C:cell outer membrane"/>
    <property type="evidence" value="ECO:0007669"/>
    <property type="project" value="UniProtKB-SubCell"/>
</dbReference>
<dbReference type="Gene3D" id="2.40.170.20">
    <property type="entry name" value="TonB-dependent receptor, beta-barrel domain"/>
    <property type="match status" value="1"/>
</dbReference>
<evidence type="ECO:0000313" key="16">
    <source>
        <dbReference type="Proteomes" id="UP000184368"/>
    </source>
</evidence>
<protein>
    <submittedName>
        <fullName evidence="15">Iron complex outermembrane recepter protein</fullName>
    </submittedName>
</protein>
<keyword evidence="7 10" id="KW-0472">Membrane</keyword>
<comment type="subcellular location">
    <subcellularLocation>
        <location evidence="1 10">Cell outer membrane</location>
        <topology evidence="1 10">Multi-pass membrane protein</topology>
    </subcellularLocation>
</comment>
<keyword evidence="6 11" id="KW-0798">TonB box</keyword>
<evidence type="ECO:0000256" key="12">
    <source>
        <dbReference type="SAM" id="SignalP"/>
    </source>
</evidence>
<keyword evidence="4 10" id="KW-0812">Transmembrane</keyword>
<evidence type="ECO:0000256" key="11">
    <source>
        <dbReference type="RuleBase" id="RU003357"/>
    </source>
</evidence>
<dbReference type="GO" id="GO:0015344">
    <property type="term" value="F:siderophore uptake transmembrane transporter activity"/>
    <property type="evidence" value="ECO:0007669"/>
    <property type="project" value="TreeGrafter"/>
</dbReference>
<feature type="domain" description="TonB-dependent receptor plug" evidence="14">
    <location>
        <begin position="120"/>
        <end position="227"/>
    </location>
</feature>
<sequence length="718" mass="79338">MKNILLLSMAVLYAIISHAQHTLTLSIKNGKERTPLAGATATISLLNRTTIADSLGIVTFANIPAGAYAIKVSFVGLSEQELTVTVPQPNNAAIEVLLEEGEEAEEEVVVSATRISRTIANIPTRVEVISGEELTEKSNMKPGDIRMMLNESTGIQTQQTSATSFNAGIRIQGLEGRYTQLLKDGYPLYAGFSGGLSILQIAPLDLRQVEVIKGAASTLYGGGAIAGLVNLVSKTPGAAKELSFLANGTTAGGLDLSGFYSERYGKAGLTLFASRNSNSPFDPAGIGLTAIPKFERYTINPRLFLYGTNTTADFGVTYITEDRTGGSINYIKNNGSGFFEKNNTDRFTTQLGIAHQLSEQAALQFKNSYSRFDRVITVPTYTFDALQQSSFSELTWNRNGQKADWVIGVNVLTDDLAEQGQTAYPKRDYHYNTYGLFIQNAWTISKHFVLETGLRGDYVNEFGFELLPRASAMIRVSPKITTRFGGGFGYKAPTIFTEEAERIQFQNLLPIALNHSRNERSVGGNWDINYRTNLGGLGFSLNHLFFYTRLNHPLVLVGAPGGKVQFQNSPGYLNTKGMETNLRLTYGAFKLFVGYTYTDAQTHFASTKEYLPLTAKHRLNNVLMYEVEDKLKLGLEAYHFSKQKLNDGSFGKPYWITGLMIEKLWERYSLFVNFENFSNTRQSRFDSIFTGTINNPVFRDIYAPVEGFVVNGGIKVKL</sequence>